<dbReference type="EMBL" id="QGDO01000001">
    <property type="protein sequence ID" value="PWJ44045.1"/>
    <property type="molecule type" value="Genomic_DNA"/>
</dbReference>
<evidence type="ECO:0008006" key="3">
    <source>
        <dbReference type="Google" id="ProtNLM"/>
    </source>
</evidence>
<sequence length="150" mass="17453">MGNLEIRSYQSTDKERVVEIFRTNCPKYFDPNDEGELVDFLENYTDENFLVALSDGVIIGCCGHYTKAQQHGIAWTFFESNSIGYKEFFRVVDSFYSEIENRIKAENTGFTIYINTTQLMERLFNKYGFNTYAVIPDGFGEGLDEYKMKK</sequence>
<organism evidence="1 2">
    <name type="scientific">Sediminitomix flava</name>
    <dbReference type="NCBI Taxonomy" id="379075"/>
    <lineage>
        <taxon>Bacteria</taxon>
        <taxon>Pseudomonadati</taxon>
        <taxon>Bacteroidota</taxon>
        <taxon>Cytophagia</taxon>
        <taxon>Cytophagales</taxon>
        <taxon>Flammeovirgaceae</taxon>
        <taxon>Sediminitomix</taxon>
    </lineage>
</organism>
<dbReference type="Gene3D" id="3.40.630.30">
    <property type="match status" value="1"/>
</dbReference>
<keyword evidence="2" id="KW-1185">Reference proteome</keyword>
<dbReference type="InterPro" id="IPR016181">
    <property type="entry name" value="Acyl_CoA_acyltransferase"/>
</dbReference>
<comment type="caution">
    <text evidence="1">The sequence shown here is derived from an EMBL/GenBank/DDBJ whole genome shotgun (WGS) entry which is preliminary data.</text>
</comment>
<reference evidence="1 2" key="1">
    <citation type="submission" date="2018-03" db="EMBL/GenBank/DDBJ databases">
        <title>Genomic Encyclopedia of Archaeal and Bacterial Type Strains, Phase II (KMG-II): from individual species to whole genera.</title>
        <authorList>
            <person name="Goeker M."/>
        </authorList>
    </citation>
    <scope>NUCLEOTIDE SEQUENCE [LARGE SCALE GENOMIC DNA]</scope>
    <source>
        <strain evidence="1 2">DSM 28229</strain>
    </source>
</reference>
<dbReference type="OrthoDB" id="961272at2"/>
<proteinExistence type="predicted"/>
<dbReference type="AlphaFoldDB" id="A0A315ZEQ6"/>
<accession>A0A315ZEQ6</accession>
<dbReference type="SUPFAM" id="SSF55729">
    <property type="entry name" value="Acyl-CoA N-acyltransferases (Nat)"/>
    <property type="match status" value="1"/>
</dbReference>
<dbReference type="Proteomes" id="UP000245535">
    <property type="component" value="Unassembled WGS sequence"/>
</dbReference>
<gene>
    <name evidence="1" type="ORF">BC781_101395</name>
</gene>
<protein>
    <recommendedName>
        <fullName evidence="3">N-acetyltransferase domain-containing protein</fullName>
    </recommendedName>
</protein>
<evidence type="ECO:0000313" key="2">
    <source>
        <dbReference type="Proteomes" id="UP000245535"/>
    </source>
</evidence>
<dbReference type="RefSeq" id="WP_109615567.1">
    <property type="nucleotide sequence ID" value="NZ_QGDO01000001.1"/>
</dbReference>
<name>A0A315ZEQ6_SEDFL</name>
<evidence type="ECO:0000313" key="1">
    <source>
        <dbReference type="EMBL" id="PWJ44045.1"/>
    </source>
</evidence>